<feature type="compositionally biased region" description="Basic and acidic residues" evidence="1">
    <location>
        <begin position="482"/>
        <end position="492"/>
    </location>
</feature>
<dbReference type="InterPro" id="IPR056362">
    <property type="entry name" value="AtuA-like_ferredoxin_dom"/>
</dbReference>
<sequence>MASPKRPIRIAGVSGGVFDRFRAIEDFSKDPLIDVIFGDWISEVSMTLRGSQKLDGIKSGAATEAYEQSFITMLSPGIENIAKHGQKVAVNAGACDPEAMAQRIQQLCKDKGTDLKVSWVTGDNVTEQFQKHLRNGEKFLSLPTDAPIQNWGAEPIFAQAYLGGVGIAEALRHGADIVICGRVSDASPVIGSAMWWHSWAREDFEKMANALVAGHLIECSSYITGGAYTGFKKELLESGNNFTNLGFPIAEISADGQVVITKEKDTGGIVTTNTVTAQLLYEIQGPLYYNSDVTARIDGIHLVQESPDRVRVEGVQGLPPPPTTKIGITAQGGWQAEFHYFLTGLDIAEKVKMVEAQTIASMGEYRKEFTTLSFNVTGSVATQPRSLSEATVELRIFAQTRNPDMVSAGKNKGISPDHPTFAKFCIENCLQGYPGGTPGTDMRQAVGKPFFEYWVSLFPQSEIDHVVWTHDGRKIPVSPPARVKEYPRRQDSYETTSPKPLSSWGPTRKAPLGSIVHGRSGDKSSDCNVGFWARDDEEWDWLRSLLTVKEIQSLLDKEYNGGAVDRFEIPGVRAVHFLLRDHLDRGVNSSSSYDVLGKLVAEYLRCKQVDIPVKFLEKGII</sequence>
<accession>A0ABP0BPX2</accession>
<evidence type="ECO:0000259" key="3">
    <source>
        <dbReference type="Pfam" id="PF23544"/>
    </source>
</evidence>
<evidence type="ECO:0000313" key="5">
    <source>
        <dbReference type="Proteomes" id="UP001642482"/>
    </source>
</evidence>
<dbReference type="Pfam" id="PF07287">
    <property type="entry name" value="AtuA"/>
    <property type="match status" value="1"/>
</dbReference>
<evidence type="ECO:0008006" key="6">
    <source>
        <dbReference type="Google" id="ProtNLM"/>
    </source>
</evidence>
<gene>
    <name evidence="4" type="ORF">SEUCBS140593_004502</name>
</gene>
<proteinExistence type="predicted"/>
<dbReference type="Pfam" id="PF23544">
    <property type="entry name" value="AtuA_ferredoxin"/>
    <property type="match status" value="1"/>
</dbReference>
<feature type="region of interest" description="Disordered" evidence="1">
    <location>
        <begin position="479"/>
        <end position="509"/>
    </location>
</feature>
<dbReference type="PANTHER" id="PTHR47585:SF2">
    <property type="entry name" value="DUF1446 DOMAIN PROTEIN (AFU_ORTHOLOGUE AFUA_6G11420)"/>
    <property type="match status" value="1"/>
</dbReference>
<reference evidence="4 5" key="1">
    <citation type="submission" date="2024-01" db="EMBL/GenBank/DDBJ databases">
        <authorList>
            <person name="Allen C."/>
            <person name="Tagirdzhanova G."/>
        </authorList>
    </citation>
    <scope>NUCLEOTIDE SEQUENCE [LARGE SCALE GENOMIC DNA]</scope>
</reference>
<feature type="domain" description="Acyclic terpene utilisation N-terminal" evidence="2">
    <location>
        <begin position="8"/>
        <end position="468"/>
    </location>
</feature>
<evidence type="ECO:0000256" key="1">
    <source>
        <dbReference type="SAM" id="MobiDB-lite"/>
    </source>
</evidence>
<name>A0ABP0BPX2_9PEZI</name>
<evidence type="ECO:0000313" key="4">
    <source>
        <dbReference type="EMBL" id="CAK7221234.1"/>
    </source>
</evidence>
<organism evidence="4 5">
    <name type="scientific">Sporothrix eucalyptigena</name>
    <dbReference type="NCBI Taxonomy" id="1812306"/>
    <lineage>
        <taxon>Eukaryota</taxon>
        <taxon>Fungi</taxon>
        <taxon>Dikarya</taxon>
        <taxon>Ascomycota</taxon>
        <taxon>Pezizomycotina</taxon>
        <taxon>Sordariomycetes</taxon>
        <taxon>Sordariomycetidae</taxon>
        <taxon>Ophiostomatales</taxon>
        <taxon>Ophiostomataceae</taxon>
        <taxon>Sporothrix</taxon>
    </lineage>
</organism>
<dbReference type="Proteomes" id="UP001642482">
    <property type="component" value="Unassembled WGS sequence"/>
</dbReference>
<feature type="domain" description="AtuA-like ferredoxin-fold" evidence="3">
    <location>
        <begin position="511"/>
        <end position="609"/>
    </location>
</feature>
<protein>
    <recommendedName>
        <fullName evidence="6">DUF1446-domain-containing protein</fullName>
    </recommendedName>
</protein>
<dbReference type="PANTHER" id="PTHR47585">
    <property type="match status" value="1"/>
</dbReference>
<keyword evidence="5" id="KW-1185">Reference proteome</keyword>
<comment type="caution">
    <text evidence="4">The sequence shown here is derived from an EMBL/GenBank/DDBJ whole genome shotgun (WGS) entry which is preliminary data.</text>
</comment>
<dbReference type="EMBL" id="CAWUHD010000039">
    <property type="protein sequence ID" value="CAK7221234.1"/>
    <property type="molecule type" value="Genomic_DNA"/>
</dbReference>
<dbReference type="InterPro" id="IPR010839">
    <property type="entry name" value="AtuA_N"/>
</dbReference>
<evidence type="ECO:0000259" key="2">
    <source>
        <dbReference type="Pfam" id="PF07287"/>
    </source>
</evidence>